<dbReference type="AlphaFoldDB" id="A0A8J7Q4H7"/>
<dbReference type="Proteomes" id="UP000664417">
    <property type="component" value="Unassembled WGS sequence"/>
</dbReference>
<sequence>MAKNKKRQKAASEQAKELRKLMGRRDWGGINPVTRVMPNKKKDQRARKAKHKGRGFDPYLAA</sequence>
<keyword evidence="3" id="KW-1185">Reference proteome</keyword>
<dbReference type="RefSeq" id="WP_207860391.1">
    <property type="nucleotide sequence ID" value="NZ_JAFREP010000017.1"/>
</dbReference>
<comment type="caution">
    <text evidence="2">The sequence shown here is derived from an EMBL/GenBank/DDBJ whole genome shotgun (WGS) entry which is preliminary data.</text>
</comment>
<feature type="compositionally biased region" description="Basic and acidic residues" evidence="1">
    <location>
        <begin position="14"/>
        <end position="27"/>
    </location>
</feature>
<dbReference type="EMBL" id="JAFREP010000017">
    <property type="protein sequence ID" value="MBO1320437.1"/>
    <property type="molecule type" value="Genomic_DNA"/>
</dbReference>
<name>A0A8J7Q4H7_9BACT</name>
<evidence type="ECO:0000313" key="3">
    <source>
        <dbReference type="Proteomes" id="UP000664417"/>
    </source>
</evidence>
<feature type="region of interest" description="Disordered" evidence="1">
    <location>
        <begin position="1"/>
        <end position="62"/>
    </location>
</feature>
<accession>A0A8J7Q4H7</accession>
<evidence type="ECO:0000313" key="2">
    <source>
        <dbReference type="EMBL" id="MBO1320437.1"/>
    </source>
</evidence>
<gene>
    <name evidence="2" type="ORF">J3U88_18320</name>
</gene>
<evidence type="ECO:0000256" key="1">
    <source>
        <dbReference type="SAM" id="MobiDB-lite"/>
    </source>
</evidence>
<organism evidence="2 3">
    <name type="scientific">Acanthopleuribacter pedis</name>
    <dbReference type="NCBI Taxonomy" id="442870"/>
    <lineage>
        <taxon>Bacteria</taxon>
        <taxon>Pseudomonadati</taxon>
        <taxon>Acidobacteriota</taxon>
        <taxon>Holophagae</taxon>
        <taxon>Acanthopleuribacterales</taxon>
        <taxon>Acanthopleuribacteraceae</taxon>
        <taxon>Acanthopleuribacter</taxon>
    </lineage>
</organism>
<reference evidence="2" key="1">
    <citation type="submission" date="2021-03" db="EMBL/GenBank/DDBJ databases">
        <authorList>
            <person name="Wang G."/>
        </authorList>
    </citation>
    <scope>NUCLEOTIDE SEQUENCE</scope>
    <source>
        <strain evidence="2">KCTC 12899</strain>
    </source>
</reference>
<proteinExistence type="predicted"/>
<protein>
    <submittedName>
        <fullName evidence="2">Uncharacterized protein</fullName>
    </submittedName>
</protein>
<feature type="compositionally biased region" description="Basic residues" evidence="1">
    <location>
        <begin position="38"/>
        <end position="53"/>
    </location>
</feature>